<organism evidence="13">
    <name type="scientific">Hyalella azteca</name>
    <name type="common">Amphipod</name>
    <dbReference type="NCBI Taxonomy" id="294128"/>
    <lineage>
        <taxon>Eukaryota</taxon>
        <taxon>Metazoa</taxon>
        <taxon>Ecdysozoa</taxon>
        <taxon>Arthropoda</taxon>
        <taxon>Crustacea</taxon>
        <taxon>Multicrustacea</taxon>
        <taxon>Malacostraca</taxon>
        <taxon>Eumalacostraca</taxon>
        <taxon>Peracarida</taxon>
        <taxon>Amphipoda</taxon>
        <taxon>Senticaudata</taxon>
        <taxon>Talitrida</taxon>
        <taxon>Talitroidea</taxon>
        <taxon>Hyalellidae</taxon>
        <taxon>Hyalella</taxon>
    </lineage>
</organism>
<comment type="subcellular location">
    <subcellularLocation>
        <location evidence="1">Cell membrane</location>
        <topology evidence="1">Multi-pass membrane protein</topology>
    </subcellularLocation>
</comment>
<dbReference type="EMBL" id="JQDR03010552">
    <property type="protein sequence ID" value="KAA0194101.1"/>
    <property type="molecule type" value="Genomic_DNA"/>
</dbReference>
<keyword evidence="4" id="KW-1003">Cell membrane</keyword>
<reference evidence="13" key="1">
    <citation type="submission" date="2014-08" db="EMBL/GenBank/DDBJ databases">
        <authorList>
            <person name="Murali S."/>
            <person name="Richards S."/>
            <person name="Bandaranaike D."/>
            <person name="Bellair M."/>
            <person name="Blankenburg K."/>
            <person name="Chao H."/>
            <person name="Dinh H."/>
            <person name="Doddapaneni H."/>
            <person name="Dugan-Rocha S."/>
            <person name="Elkadiri S."/>
            <person name="Gnanaolivu R."/>
            <person name="Hughes D."/>
            <person name="Lee S."/>
            <person name="Li M."/>
            <person name="Ming W."/>
            <person name="Munidasa M."/>
            <person name="Muniz J."/>
            <person name="Nguyen L."/>
            <person name="Osuji N."/>
            <person name="Pu L.-L."/>
            <person name="Puazo M."/>
            <person name="Skinner E."/>
            <person name="Qu C."/>
            <person name="Quiroz J."/>
            <person name="Raj R."/>
            <person name="Weissenberger G."/>
            <person name="Xin Y."/>
            <person name="Zou X."/>
            <person name="Han Y."/>
            <person name="Worley K."/>
            <person name="Muzny D."/>
            <person name="Gibbs R."/>
        </authorList>
    </citation>
    <scope>NUCLEOTIDE SEQUENCE</scope>
    <source>
        <strain evidence="13">HAZT.00-mixed</strain>
        <tissue evidence="13">Whole organism</tissue>
    </source>
</reference>
<reference evidence="13" key="3">
    <citation type="submission" date="2019-06" db="EMBL/GenBank/DDBJ databases">
        <authorList>
            <person name="Poynton C."/>
            <person name="Hasenbein S."/>
            <person name="Benoit J.B."/>
            <person name="Sepulveda M.S."/>
            <person name="Poelchau M.F."/>
            <person name="Murali S.C."/>
            <person name="Chen S."/>
            <person name="Glastad K.M."/>
            <person name="Werren J.H."/>
            <person name="Vineis J.H."/>
            <person name="Bowen J.L."/>
            <person name="Friedrich M."/>
            <person name="Jones J."/>
            <person name="Robertson H.M."/>
            <person name="Feyereisen R."/>
            <person name="Mechler-Hickson A."/>
            <person name="Mathers N."/>
            <person name="Lee C.E."/>
            <person name="Colbourne J.K."/>
            <person name="Biales A."/>
            <person name="Johnston J.S."/>
            <person name="Wellborn G.A."/>
            <person name="Rosendale A.J."/>
            <person name="Cridge A.G."/>
            <person name="Munoz-Torres M.C."/>
            <person name="Bain P.A."/>
            <person name="Manny A.R."/>
            <person name="Major K.M."/>
            <person name="Lambert F.N."/>
            <person name="Vulpe C.D."/>
            <person name="Tuck P."/>
            <person name="Blalock B.J."/>
            <person name="Lin Y.-Y."/>
            <person name="Smith M.E."/>
            <person name="Ochoa-Acuna H."/>
            <person name="Chen M.-J.M."/>
            <person name="Childers C.P."/>
            <person name="Qu J."/>
            <person name="Dugan S."/>
            <person name="Lee S.L."/>
            <person name="Chao H."/>
            <person name="Dinh H."/>
            <person name="Han Y."/>
            <person name="Doddapaneni H."/>
            <person name="Worley K.C."/>
            <person name="Muzny D.M."/>
            <person name="Gibbs R.A."/>
            <person name="Richards S."/>
        </authorList>
    </citation>
    <scope>NUCLEOTIDE SEQUENCE</scope>
    <source>
        <strain evidence="13">HAZT.00-mixed</strain>
        <tissue evidence="13">Whole organism</tissue>
    </source>
</reference>
<dbReference type="OrthoDB" id="6358229at2759"/>
<dbReference type="GO" id="GO:0015293">
    <property type="term" value="F:symporter activity"/>
    <property type="evidence" value="ECO:0007669"/>
    <property type="project" value="TreeGrafter"/>
</dbReference>
<keyword evidence="10" id="KW-0739">Sodium transport</keyword>
<evidence type="ECO:0000256" key="8">
    <source>
        <dbReference type="ARBA" id="ARBA00023065"/>
    </source>
</evidence>
<evidence type="ECO:0000313" key="13">
    <source>
        <dbReference type="EMBL" id="KAA0194101.1"/>
    </source>
</evidence>
<name>A0A6A0H1D2_HYAAZ</name>
<evidence type="ECO:0000256" key="4">
    <source>
        <dbReference type="ARBA" id="ARBA00022475"/>
    </source>
</evidence>
<evidence type="ECO:0000256" key="12">
    <source>
        <dbReference type="SAM" id="Phobius"/>
    </source>
</evidence>
<comment type="caution">
    <text evidence="13">The sequence shown here is derived from an EMBL/GenBank/DDBJ whole genome shotgun (WGS) entry which is preliminary data.</text>
</comment>
<proteinExistence type="inferred from homology"/>
<comment type="similarity">
    <text evidence="2 11">Belongs to the sodium:solute symporter (SSF) (TC 2.A.21) family.</text>
</comment>
<evidence type="ECO:0000256" key="3">
    <source>
        <dbReference type="ARBA" id="ARBA00022448"/>
    </source>
</evidence>
<dbReference type="InterPro" id="IPR051163">
    <property type="entry name" value="Sodium:Solute_Symporter_SSF"/>
</dbReference>
<feature type="transmembrane region" description="Helical" evidence="12">
    <location>
        <begin position="193"/>
        <end position="220"/>
    </location>
</feature>
<evidence type="ECO:0000256" key="6">
    <source>
        <dbReference type="ARBA" id="ARBA00022989"/>
    </source>
</evidence>
<gene>
    <name evidence="13" type="ORF">HAZT_HAZT011429</name>
</gene>
<keyword evidence="9 12" id="KW-0472">Membrane</keyword>
<feature type="transmembrane region" description="Helical" evidence="12">
    <location>
        <begin position="12"/>
        <end position="34"/>
    </location>
</feature>
<evidence type="ECO:0000256" key="2">
    <source>
        <dbReference type="ARBA" id="ARBA00006434"/>
    </source>
</evidence>
<protein>
    <submittedName>
        <fullName evidence="13">Uncharacterized protein</fullName>
    </submittedName>
</protein>
<dbReference type="Proteomes" id="UP000711488">
    <property type="component" value="Unassembled WGS sequence"/>
</dbReference>
<reference evidence="13" key="2">
    <citation type="journal article" date="2018" name="Environ. Sci. Technol.">
        <title>The Toxicogenome of Hyalella azteca: A Model for Sediment Ecotoxicology and Evolutionary Toxicology.</title>
        <authorList>
            <person name="Poynton H.C."/>
            <person name="Hasenbein S."/>
            <person name="Benoit J.B."/>
            <person name="Sepulveda M.S."/>
            <person name="Poelchau M.F."/>
            <person name="Hughes D.S.T."/>
            <person name="Murali S.C."/>
            <person name="Chen S."/>
            <person name="Glastad K.M."/>
            <person name="Goodisman M.A.D."/>
            <person name="Werren J.H."/>
            <person name="Vineis J.H."/>
            <person name="Bowen J.L."/>
            <person name="Friedrich M."/>
            <person name="Jones J."/>
            <person name="Robertson H.M."/>
            <person name="Feyereisen R."/>
            <person name="Mechler-Hickson A."/>
            <person name="Mathers N."/>
            <person name="Lee C.E."/>
            <person name="Colbourne J.K."/>
            <person name="Biales A."/>
            <person name="Johnston J.S."/>
            <person name="Wellborn G.A."/>
            <person name="Rosendale A.J."/>
            <person name="Cridge A.G."/>
            <person name="Munoz-Torres M.C."/>
            <person name="Bain P.A."/>
            <person name="Manny A.R."/>
            <person name="Major K.M."/>
            <person name="Lambert F.N."/>
            <person name="Vulpe C.D."/>
            <person name="Tuck P."/>
            <person name="Blalock B.J."/>
            <person name="Lin Y.Y."/>
            <person name="Smith M.E."/>
            <person name="Ochoa-Acuna H."/>
            <person name="Chen M.M."/>
            <person name="Childers C.P."/>
            <person name="Qu J."/>
            <person name="Dugan S."/>
            <person name="Lee S.L."/>
            <person name="Chao H."/>
            <person name="Dinh H."/>
            <person name="Han Y."/>
            <person name="Doddapaneni H."/>
            <person name="Worley K.C."/>
            <person name="Muzny D.M."/>
            <person name="Gibbs R.A."/>
            <person name="Richards S."/>
        </authorList>
    </citation>
    <scope>NUCLEOTIDE SEQUENCE</scope>
    <source>
        <strain evidence="13">HAZT.00-mixed</strain>
        <tissue evidence="13">Whole organism</tissue>
    </source>
</reference>
<dbReference type="PANTHER" id="PTHR42985:SF40">
    <property type="entry name" value="LD47995P-RELATED"/>
    <property type="match status" value="1"/>
</dbReference>
<dbReference type="PROSITE" id="PS50283">
    <property type="entry name" value="NA_SOLUT_SYMP_3"/>
    <property type="match status" value="1"/>
</dbReference>
<feature type="transmembrane region" description="Helical" evidence="12">
    <location>
        <begin position="55"/>
        <end position="73"/>
    </location>
</feature>
<evidence type="ECO:0000256" key="10">
    <source>
        <dbReference type="ARBA" id="ARBA00023201"/>
    </source>
</evidence>
<feature type="transmembrane region" description="Helical" evidence="12">
    <location>
        <begin position="129"/>
        <end position="152"/>
    </location>
</feature>
<feature type="transmembrane region" description="Helical" evidence="12">
    <location>
        <begin position="232"/>
        <end position="257"/>
    </location>
</feature>
<sequence length="322" mass="34817">MDYSKATSKFGVVDYCVFTVMLVGSLGIGFFHCLRGKNTTHDFLLAGRSMSPWPIALSLTATFISSISILGYVGEVYGHGIQLMWSLVGNFLGVVVAAKVFAPIIYNMKLESVNQYLEQRFGSPMLKKLVMSTSSLSSLFYLGLCLYAPTLALESVTPFSSNTYIVLLGMVVTVYSSCGGMKAVVWTDAFQTLIIILGVIVATICAVVFAGGPAAVWSVASEHGRTQGLEVLYLNLFGLLALQALLFFCGMAIFAVYAGCDPITLGFISTKDQILPYYVLDYLGYLQGVPGLFVACLISGTMRYFSCCGDHAVKIAILDVRH</sequence>
<dbReference type="InterPro" id="IPR038377">
    <property type="entry name" value="Na/Glc_symporter_sf"/>
</dbReference>
<evidence type="ECO:0000256" key="11">
    <source>
        <dbReference type="RuleBase" id="RU362091"/>
    </source>
</evidence>
<evidence type="ECO:0000256" key="7">
    <source>
        <dbReference type="ARBA" id="ARBA00023053"/>
    </source>
</evidence>
<dbReference type="GO" id="GO:0006814">
    <property type="term" value="P:sodium ion transport"/>
    <property type="evidence" value="ECO:0007669"/>
    <property type="project" value="UniProtKB-KW"/>
</dbReference>
<dbReference type="Gene3D" id="1.20.1730.10">
    <property type="entry name" value="Sodium/glucose cotransporter"/>
    <property type="match status" value="2"/>
</dbReference>
<dbReference type="GO" id="GO:0005886">
    <property type="term" value="C:plasma membrane"/>
    <property type="evidence" value="ECO:0007669"/>
    <property type="project" value="UniProtKB-SubCell"/>
</dbReference>
<evidence type="ECO:0000256" key="5">
    <source>
        <dbReference type="ARBA" id="ARBA00022692"/>
    </source>
</evidence>
<feature type="transmembrane region" description="Helical" evidence="12">
    <location>
        <begin position="164"/>
        <end position="186"/>
    </location>
</feature>
<dbReference type="PANTHER" id="PTHR42985">
    <property type="entry name" value="SODIUM-COUPLED MONOCARBOXYLATE TRANSPORTER"/>
    <property type="match status" value="1"/>
</dbReference>
<keyword evidence="6 12" id="KW-1133">Transmembrane helix</keyword>
<evidence type="ECO:0000256" key="9">
    <source>
        <dbReference type="ARBA" id="ARBA00023136"/>
    </source>
</evidence>
<keyword evidence="8" id="KW-0406">Ion transport</keyword>
<evidence type="ECO:0000256" key="1">
    <source>
        <dbReference type="ARBA" id="ARBA00004651"/>
    </source>
</evidence>
<dbReference type="AlphaFoldDB" id="A0A6A0H1D2"/>
<dbReference type="Pfam" id="PF00474">
    <property type="entry name" value="SSF"/>
    <property type="match status" value="1"/>
</dbReference>
<feature type="transmembrane region" description="Helical" evidence="12">
    <location>
        <begin position="85"/>
        <end position="108"/>
    </location>
</feature>
<keyword evidence="5 12" id="KW-0812">Transmembrane</keyword>
<keyword evidence="3" id="KW-0813">Transport</keyword>
<dbReference type="InterPro" id="IPR001734">
    <property type="entry name" value="Na/solute_symporter"/>
</dbReference>
<accession>A0A6A0H1D2</accession>
<keyword evidence="7" id="KW-0915">Sodium</keyword>